<keyword evidence="1 2" id="KW-0808">Transferase</keyword>
<evidence type="ECO:0000313" key="3">
    <source>
        <dbReference type="Proteomes" id="UP000299102"/>
    </source>
</evidence>
<dbReference type="AlphaFoldDB" id="A0A4C1WGB4"/>
<evidence type="ECO:0000313" key="2">
    <source>
        <dbReference type="EMBL" id="GBP49194.1"/>
    </source>
</evidence>
<keyword evidence="3" id="KW-1185">Reference proteome</keyword>
<dbReference type="GO" id="GO:0008194">
    <property type="term" value="F:UDP-glycosyltransferase activity"/>
    <property type="evidence" value="ECO:0007669"/>
    <property type="project" value="InterPro"/>
</dbReference>
<reference evidence="2 3" key="1">
    <citation type="journal article" date="2019" name="Commun. Biol.">
        <title>The bagworm genome reveals a unique fibroin gene that provides high tensile strength.</title>
        <authorList>
            <person name="Kono N."/>
            <person name="Nakamura H."/>
            <person name="Ohtoshi R."/>
            <person name="Tomita M."/>
            <person name="Numata K."/>
            <person name="Arakawa K."/>
        </authorList>
    </citation>
    <scope>NUCLEOTIDE SEQUENCE [LARGE SCALE GENOMIC DNA]</scope>
</reference>
<dbReference type="EMBL" id="BGZK01000539">
    <property type="protein sequence ID" value="GBP49194.1"/>
    <property type="molecule type" value="Genomic_DNA"/>
</dbReference>
<accession>A0A4C1WGB4</accession>
<name>A0A4C1WGB4_EUMVA</name>
<dbReference type="InterPro" id="IPR002213">
    <property type="entry name" value="UDP_glucos_trans"/>
</dbReference>
<dbReference type="STRING" id="151549.A0A4C1WGB4"/>
<gene>
    <name evidence="2" type="primary">Ugt1a3</name>
    <name evidence="2" type="ORF">EVAR_46212_1</name>
</gene>
<protein>
    <submittedName>
        <fullName evidence="2">UDP-glucuronosyltransferase 1-3</fullName>
    </submittedName>
</protein>
<comment type="caution">
    <text evidence="2">The sequence shown here is derived from an EMBL/GenBank/DDBJ whole genome shotgun (WGS) entry which is preliminary data.</text>
</comment>
<proteinExistence type="predicted"/>
<organism evidence="2 3">
    <name type="scientific">Eumeta variegata</name>
    <name type="common">Bagworm moth</name>
    <name type="synonym">Eumeta japonica</name>
    <dbReference type="NCBI Taxonomy" id="151549"/>
    <lineage>
        <taxon>Eukaryota</taxon>
        <taxon>Metazoa</taxon>
        <taxon>Ecdysozoa</taxon>
        <taxon>Arthropoda</taxon>
        <taxon>Hexapoda</taxon>
        <taxon>Insecta</taxon>
        <taxon>Pterygota</taxon>
        <taxon>Neoptera</taxon>
        <taxon>Endopterygota</taxon>
        <taxon>Lepidoptera</taxon>
        <taxon>Glossata</taxon>
        <taxon>Ditrysia</taxon>
        <taxon>Tineoidea</taxon>
        <taxon>Psychidae</taxon>
        <taxon>Oiketicinae</taxon>
        <taxon>Eumeta</taxon>
    </lineage>
</organism>
<sequence>MSGMPSCRRDSCYWMSPLLPHGSPMTDTHPSGTAGYITFAFPPTNTTQPRRKPDGACSQKRAKQLSLLWNDRPVSAMDTAIYWVEYVAKHEAVLQLRPASISVPFYQYILIDVWLTLESGAALKLK</sequence>
<evidence type="ECO:0000256" key="1">
    <source>
        <dbReference type="ARBA" id="ARBA00022679"/>
    </source>
</evidence>
<dbReference type="Proteomes" id="UP000299102">
    <property type="component" value="Unassembled WGS sequence"/>
</dbReference>
<dbReference type="Pfam" id="PF00201">
    <property type="entry name" value="UDPGT"/>
    <property type="match status" value="1"/>
</dbReference>
<dbReference type="OrthoDB" id="7487424at2759"/>